<protein>
    <submittedName>
        <fullName evidence="1">Uncharacterized protein</fullName>
    </submittedName>
</protein>
<proteinExistence type="predicted"/>
<comment type="caution">
    <text evidence="1">The sequence shown here is derived from an EMBL/GenBank/DDBJ whole genome shotgun (WGS) entry which is preliminary data.</text>
</comment>
<organism evidence="1 2">
    <name type="scientific">Colletotrichum plurivorum</name>
    <dbReference type="NCBI Taxonomy" id="2175906"/>
    <lineage>
        <taxon>Eukaryota</taxon>
        <taxon>Fungi</taxon>
        <taxon>Dikarya</taxon>
        <taxon>Ascomycota</taxon>
        <taxon>Pezizomycotina</taxon>
        <taxon>Sordariomycetes</taxon>
        <taxon>Hypocreomycetidae</taxon>
        <taxon>Glomerellales</taxon>
        <taxon>Glomerellaceae</taxon>
        <taxon>Colletotrichum</taxon>
        <taxon>Colletotrichum orchidearum species complex</taxon>
    </lineage>
</organism>
<dbReference type="EMBL" id="WIGO01000040">
    <property type="protein sequence ID" value="KAF6835453.1"/>
    <property type="molecule type" value="Genomic_DNA"/>
</dbReference>
<reference evidence="1" key="1">
    <citation type="journal article" date="2020" name="Phytopathology">
        <title>Genome Sequence Resources of Colletotrichum truncatum, C. plurivorum, C. musicola, and C. sojae: Four Species Pathogenic to Soybean (Glycine max).</title>
        <authorList>
            <person name="Rogerio F."/>
            <person name="Boufleur T.R."/>
            <person name="Ciampi-Guillardi M."/>
            <person name="Sukno S.A."/>
            <person name="Thon M.R."/>
            <person name="Massola Junior N.S."/>
            <person name="Baroncelli R."/>
        </authorList>
    </citation>
    <scope>NUCLEOTIDE SEQUENCE</scope>
    <source>
        <strain evidence="1">LFN00145</strain>
    </source>
</reference>
<name>A0A8H6KQF1_9PEZI</name>
<dbReference type="AlphaFoldDB" id="A0A8H6KQF1"/>
<evidence type="ECO:0000313" key="2">
    <source>
        <dbReference type="Proteomes" id="UP000654918"/>
    </source>
</evidence>
<gene>
    <name evidence="1" type="ORF">CPLU01_04324</name>
</gene>
<evidence type="ECO:0000313" key="1">
    <source>
        <dbReference type="EMBL" id="KAF6835453.1"/>
    </source>
</evidence>
<accession>A0A8H6KQF1</accession>
<dbReference type="Proteomes" id="UP000654918">
    <property type="component" value="Unassembled WGS sequence"/>
</dbReference>
<sequence length="76" mass="7850">MATARDERGVGFLWVPSLEAEILHLLSVSGTEAELGPGRRGWLAARVSSLGIGSAGPGPAPPALALLETNKRCWAG</sequence>
<keyword evidence="2" id="KW-1185">Reference proteome</keyword>